<organism evidence="2 3">
    <name type="scientific">Mycetomoellerius zeteki</name>
    <dbReference type="NCBI Taxonomy" id="64791"/>
    <lineage>
        <taxon>Eukaryota</taxon>
        <taxon>Metazoa</taxon>
        <taxon>Ecdysozoa</taxon>
        <taxon>Arthropoda</taxon>
        <taxon>Hexapoda</taxon>
        <taxon>Insecta</taxon>
        <taxon>Pterygota</taxon>
        <taxon>Neoptera</taxon>
        <taxon>Endopterygota</taxon>
        <taxon>Hymenoptera</taxon>
        <taxon>Apocrita</taxon>
        <taxon>Aculeata</taxon>
        <taxon>Formicoidea</taxon>
        <taxon>Formicidae</taxon>
        <taxon>Myrmicinae</taxon>
        <taxon>Mycetomoellerius</taxon>
    </lineage>
</organism>
<feature type="region of interest" description="Disordered" evidence="1">
    <location>
        <begin position="111"/>
        <end position="139"/>
    </location>
</feature>
<keyword evidence="3" id="KW-1185">Reference proteome</keyword>
<evidence type="ECO:0000256" key="1">
    <source>
        <dbReference type="SAM" id="MobiDB-lite"/>
    </source>
</evidence>
<name>A0A151WME7_9HYME</name>
<sequence>MGREEKVFRVSGIRTCIAHRSSAGATTLNINKLNLLDYKAGTSSSLLSSSSSSSSTTTVQRGVEMQAGEACSRKLHWKEERVRTVGWLGLARSSLQGFRCAEIRSVVKEEKADSRRTKKGRCQRSPMAGEVHGEHGGRRKKQSLLYPVFQMKSSKPNTSYLCVPWPKGKADEGTAEIASRS</sequence>
<evidence type="ECO:0000313" key="2">
    <source>
        <dbReference type="EMBL" id="KYQ48875.1"/>
    </source>
</evidence>
<reference evidence="2 3" key="1">
    <citation type="submission" date="2015-09" db="EMBL/GenBank/DDBJ databases">
        <title>Trachymyrmex zeteki WGS genome.</title>
        <authorList>
            <person name="Nygaard S."/>
            <person name="Hu H."/>
            <person name="Boomsma J."/>
            <person name="Zhang G."/>
        </authorList>
    </citation>
    <scope>NUCLEOTIDE SEQUENCE [LARGE SCALE GENOMIC DNA]</scope>
    <source>
        <strain evidence="2">Tzet28-1</strain>
        <tissue evidence="2">Whole body</tissue>
    </source>
</reference>
<dbReference type="AlphaFoldDB" id="A0A151WME7"/>
<accession>A0A151WME7</accession>
<dbReference type="Proteomes" id="UP000075809">
    <property type="component" value="Unassembled WGS sequence"/>
</dbReference>
<protein>
    <submittedName>
        <fullName evidence="2">Uncharacterized protein</fullName>
    </submittedName>
</protein>
<gene>
    <name evidence="2" type="ORF">ALC60_11928</name>
</gene>
<proteinExistence type="predicted"/>
<evidence type="ECO:0000313" key="3">
    <source>
        <dbReference type="Proteomes" id="UP000075809"/>
    </source>
</evidence>
<dbReference type="EMBL" id="KQ982944">
    <property type="protein sequence ID" value="KYQ48875.1"/>
    <property type="molecule type" value="Genomic_DNA"/>
</dbReference>